<dbReference type="Proteomes" id="UP001139103">
    <property type="component" value="Unassembled WGS sequence"/>
</dbReference>
<dbReference type="PANTHER" id="PTHR42899:SF1">
    <property type="entry name" value="SPERMATOGENESIS-ASSOCIATED PROTEIN 20"/>
    <property type="match status" value="1"/>
</dbReference>
<keyword evidence="4" id="KW-1185">Reference proteome</keyword>
<evidence type="ECO:0000259" key="2">
    <source>
        <dbReference type="Pfam" id="PF03190"/>
    </source>
</evidence>
<name>A0A9X1SHG8_9BACT</name>
<proteinExistence type="predicted"/>
<dbReference type="PIRSF" id="PIRSF006402">
    <property type="entry name" value="UCP006402_thioredoxin"/>
    <property type="match status" value="1"/>
</dbReference>
<organism evidence="3 4">
    <name type="scientific">Blastopirellula sediminis</name>
    <dbReference type="NCBI Taxonomy" id="2894196"/>
    <lineage>
        <taxon>Bacteria</taxon>
        <taxon>Pseudomonadati</taxon>
        <taxon>Planctomycetota</taxon>
        <taxon>Planctomycetia</taxon>
        <taxon>Pirellulales</taxon>
        <taxon>Pirellulaceae</taxon>
        <taxon>Blastopirellula</taxon>
    </lineage>
</organism>
<dbReference type="InterPro" id="IPR024705">
    <property type="entry name" value="Ssp411"/>
</dbReference>
<dbReference type="InterPro" id="IPR008928">
    <property type="entry name" value="6-hairpin_glycosidase_sf"/>
</dbReference>
<feature type="chain" id="PRO_5040867632" evidence="1">
    <location>
        <begin position="23"/>
        <end position="641"/>
    </location>
</feature>
<dbReference type="Pfam" id="PF03190">
    <property type="entry name" value="Thioredox_DsbH"/>
    <property type="match status" value="1"/>
</dbReference>
<protein>
    <submittedName>
        <fullName evidence="3">Thioredoxin domain-containing protein</fullName>
    </submittedName>
</protein>
<dbReference type="InterPro" id="IPR004879">
    <property type="entry name" value="Ssp411-like_TRX"/>
</dbReference>
<dbReference type="GO" id="GO:0005975">
    <property type="term" value="P:carbohydrate metabolic process"/>
    <property type="evidence" value="ECO:0007669"/>
    <property type="project" value="InterPro"/>
</dbReference>
<dbReference type="CDD" id="cd02955">
    <property type="entry name" value="SSP411"/>
    <property type="match status" value="1"/>
</dbReference>
<evidence type="ECO:0000313" key="4">
    <source>
        <dbReference type="Proteomes" id="UP001139103"/>
    </source>
</evidence>
<keyword evidence="1" id="KW-0732">Signal</keyword>
<evidence type="ECO:0000313" key="3">
    <source>
        <dbReference type="EMBL" id="MCC9630388.1"/>
    </source>
</evidence>
<reference evidence="3" key="1">
    <citation type="submission" date="2021-11" db="EMBL/GenBank/DDBJ databases">
        <title>Genome sequence.</title>
        <authorList>
            <person name="Sun Q."/>
        </authorList>
    </citation>
    <scope>NUCLEOTIDE SEQUENCE</scope>
    <source>
        <strain evidence="3">JC732</strain>
    </source>
</reference>
<dbReference type="EMBL" id="JAJKFT010000010">
    <property type="protein sequence ID" value="MCC9630388.1"/>
    <property type="molecule type" value="Genomic_DNA"/>
</dbReference>
<dbReference type="InterPro" id="IPR012341">
    <property type="entry name" value="6hp_glycosidase-like_sf"/>
</dbReference>
<dbReference type="Gene3D" id="1.50.10.10">
    <property type="match status" value="2"/>
</dbReference>
<feature type="domain" description="Spermatogenesis-associated protein 20-like TRX" evidence="2">
    <location>
        <begin position="30"/>
        <end position="190"/>
    </location>
</feature>
<dbReference type="RefSeq" id="WP_230221488.1">
    <property type="nucleotide sequence ID" value="NZ_JAJKFT010000010.1"/>
</dbReference>
<gene>
    <name evidence="3" type="ORF">LOC68_18495</name>
</gene>
<dbReference type="SUPFAM" id="SSF52833">
    <property type="entry name" value="Thioredoxin-like"/>
    <property type="match status" value="1"/>
</dbReference>
<accession>A0A9X1SHG8</accession>
<dbReference type="SUPFAM" id="SSF48208">
    <property type="entry name" value="Six-hairpin glycosidases"/>
    <property type="match status" value="1"/>
</dbReference>
<dbReference type="InterPro" id="IPR036249">
    <property type="entry name" value="Thioredoxin-like_sf"/>
</dbReference>
<sequence>MPTSLRAVLLLSLVLTTCPLSAEEPKRPANHLAGETSPYLLAHAHNPVEWHPWGEAALELAKKENKPIFLSIGYSSCHWCHVMERESFSDEEIAKFLNAHFVCIKVDREERPDIDHVYMTAVQIMTRGGGWPLSVFLTPDGKPFYGGTYWPARDNDRNVPVGFLTVIRRVAQLWEEREADLRTSGDGLTNLVKQSLRPRVTLQPMAIDEKLLTTTDAAIAETFDPEHGGFNFSADDPNQPKFPEPATLQYLLARARSGSDEAKKMLTVTLDGIAAGGIRDHIGGGLHRYSVDRFWRIPHFEKMLYDNAQLASLYAEAYQLTGNPQYRRVAEETCDFVLSEMTGPEGQFYSAIDADSEGIEGKYYRWSQKELQDLLDAEELKLAKQVYGLGGTPNFEEAYFVPELQASIAKLPENLKLQPAELDTRLQALREKLLAKRSERVRPAVDTKALTEWNGLMIAGLADAGRILKRQDYVDAAARNADFLLANVKSPEGQLLRSYKDGQAKIRAYVNDYAMLIDGLIALHEATGEQKWLDAASRLMKEQTERFGDARLGGFYFTADDAEEVIARGKIPTDDAIPSGNSVSAGNLLYLADKLDDATLREQAIGAIRSGQTLLELAPAAAPRLLVAAEQVIRENNKTGE</sequence>
<comment type="caution">
    <text evidence="3">The sequence shown here is derived from an EMBL/GenBank/DDBJ whole genome shotgun (WGS) entry which is preliminary data.</text>
</comment>
<dbReference type="PANTHER" id="PTHR42899">
    <property type="entry name" value="SPERMATOGENESIS-ASSOCIATED PROTEIN 20"/>
    <property type="match status" value="1"/>
</dbReference>
<dbReference type="AlphaFoldDB" id="A0A9X1SHG8"/>
<dbReference type="Gene3D" id="3.40.30.10">
    <property type="entry name" value="Glutaredoxin"/>
    <property type="match status" value="1"/>
</dbReference>
<feature type="signal peptide" evidence="1">
    <location>
        <begin position="1"/>
        <end position="22"/>
    </location>
</feature>
<evidence type="ECO:0000256" key="1">
    <source>
        <dbReference type="SAM" id="SignalP"/>
    </source>
</evidence>